<dbReference type="KEGG" id="tee:Tel_14390"/>
<feature type="binding site" evidence="9">
    <location>
        <begin position="6"/>
        <end position="13"/>
    </location>
    <ligand>
        <name>ATP</name>
        <dbReference type="ChEBI" id="CHEBI:30616"/>
    </ligand>
</feature>
<keyword evidence="4 9" id="KW-0963">Cytoplasm</keyword>
<evidence type="ECO:0000256" key="9">
    <source>
        <dbReference type="HAMAP-Rule" id="MF_00365"/>
    </source>
</evidence>
<dbReference type="InterPro" id="IPR042174">
    <property type="entry name" value="RecF_2"/>
</dbReference>
<evidence type="ECO:0000256" key="6">
    <source>
        <dbReference type="ARBA" id="ARBA00022741"/>
    </source>
</evidence>
<dbReference type="HAMAP" id="MF_00365">
    <property type="entry name" value="RecF"/>
    <property type="match status" value="1"/>
</dbReference>
<keyword evidence="13" id="KW-1185">Reference proteome</keyword>
<keyword evidence="9 10" id="KW-0742">SOS response</keyword>
<evidence type="ECO:0000256" key="8">
    <source>
        <dbReference type="ARBA" id="ARBA00023125"/>
    </source>
</evidence>
<keyword evidence="7 9" id="KW-0067">ATP-binding</keyword>
<dbReference type="InterPro" id="IPR003395">
    <property type="entry name" value="RecF/RecN/SMC_N"/>
</dbReference>
<name>A0A0S2TGF1_9GAMM</name>
<dbReference type="EMBL" id="CP013099">
    <property type="protein sequence ID" value="ALP54233.1"/>
    <property type="molecule type" value="Genomic_DNA"/>
</dbReference>
<dbReference type="Pfam" id="PF02463">
    <property type="entry name" value="SMC_N"/>
    <property type="match status" value="1"/>
</dbReference>
<dbReference type="Proteomes" id="UP000055136">
    <property type="component" value="Chromosome"/>
</dbReference>
<gene>
    <name evidence="9" type="primary">recF</name>
    <name evidence="12" type="ORF">Tel_14390</name>
</gene>
<evidence type="ECO:0000256" key="1">
    <source>
        <dbReference type="ARBA" id="ARBA00004496"/>
    </source>
</evidence>
<dbReference type="GO" id="GO:0005524">
    <property type="term" value="F:ATP binding"/>
    <property type="evidence" value="ECO:0007669"/>
    <property type="project" value="UniProtKB-UniRule"/>
</dbReference>
<dbReference type="PROSITE" id="PS00617">
    <property type="entry name" value="RECF_1"/>
    <property type="match status" value="1"/>
</dbReference>
<dbReference type="InterPro" id="IPR027417">
    <property type="entry name" value="P-loop_NTPase"/>
</dbReference>
<organism evidence="12 13">
    <name type="scientific">Candidatus Tenderia electrophaga</name>
    <dbReference type="NCBI Taxonomy" id="1748243"/>
    <lineage>
        <taxon>Bacteria</taxon>
        <taxon>Pseudomonadati</taxon>
        <taxon>Pseudomonadota</taxon>
        <taxon>Gammaproteobacteria</taxon>
        <taxon>Candidatus Tenderiales</taxon>
        <taxon>Candidatus Tenderiaceae</taxon>
        <taxon>Candidatus Tenderia</taxon>
    </lineage>
</organism>
<dbReference type="PANTHER" id="PTHR32182">
    <property type="entry name" value="DNA REPLICATION AND REPAIR PROTEIN RECF"/>
    <property type="match status" value="1"/>
</dbReference>
<dbReference type="InterPro" id="IPR018078">
    <property type="entry name" value="DNA-binding_RecF_CS"/>
</dbReference>
<dbReference type="STRING" id="1748243.Tel_14390"/>
<keyword evidence="9 10" id="KW-0234">DNA repair</keyword>
<dbReference type="GO" id="GO:0006302">
    <property type="term" value="P:double-strand break repair"/>
    <property type="evidence" value="ECO:0007669"/>
    <property type="project" value="TreeGrafter"/>
</dbReference>
<comment type="function">
    <text evidence="9 10">The RecF protein is involved in DNA metabolism; it is required for DNA replication and normal SOS inducibility. RecF binds preferentially to single-stranded, linear DNA. It also seems to bind ATP.</text>
</comment>
<dbReference type="PROSITE" id="PS00618">
    <property type="entry name" value="RECF_2"/>
    <property type="match status" value="1"/>
</dbReference>
<proteinExistence type="inferred from homology"/>
<dbReference type="Gene3D" id="3.40.50.300">
    <property type="entry name" value="P-loop containing nucleotide triphosphate hydrolases"/>
    <property type="match status" value="1"/>
</dbReference>
<dbReference type="Gene3D" id="1.20.1050.90">
    <property type="entry name" value="RecF/RecN/SMC, N-terminal domain"/>
    <property type="match status" value="1"/>
</dbReference>
<feature type="domain" description="RecF/RecN/SMC N-terminal" evidence="11">
    <location>
        <begin position="1"/>
        <end position="313"/>
    </location>
</feature>
<evidence type="ECO:0000256" key="4">
    <source>
        <dbReference type="ARBA" id="ARBA00022490"/>
    </source>
</evidence>
<dbReference type="NCBIfam" id="TIGR00611">
    <property type="entry name" value="recf"/>
    <property type="match status" value="1"/>
</dbReference>
<evidence type="ECO:0000259" key="11">
    <source>
        <dbReference type="Pfam" id="PF02463"/>
    </source>
</evidence>
<evidence type="ECO:0000313" key="12">
    <source>
        <dbReference type="EMBL" id="ALP54233.1"/>
    </source>
</evidence>
<reference evidence="12" key="1">
    <citation type="submission" date="2015-10" db="EMBL/GenBank/DDBJ databases">
        <title>Description of Candidatus Tenderia electrophaga gen. nov, sp. nov., an Uncultivated Electroautotroph from a Biocathode Enrichment.</title>
        <authorList>
            <person name="Eddie B.J."/>
            <person name="Malanoski A.P."/>
            <person name="Wang Z."/>
            <person name="Hall R.J."/>
            <person name="Oh S.D."/>
            <person name="Heiner C."/>
            <person name="Lin B."/>
            <person name="Strycharz-Glaven S.M."/>
        </authorList>
    </citation>
    <scope>NUCLEOTIDE SEQUENCE [LARGE SCALE GENOMIC DNA]</scope>
    <source>
        <strain evidence="12">NRL1</strain>
    </source>
</reference>
<keyword evidence="6 9" id="KW-0547">Nucleotide-binding</keyword>
<dbReference type="AlphaFoldDB" id="A0A0S2TGF1"/>
<keyword evidence="9 10" id="KW-0227">DNA damage</keyword>
<dbReference type="GO" id="GO:0009432">
    <property type="term" value="P:SOS response"/>
    <property type="evidence" value="ECO:0007669"/>
    <property type="project" value="UniProtKB-UniRule"/>
</dbReference>
<dbReference type="GO" id="GO:0003697">
    <property type="term" value="F:single-stranded DNA binding"/>
    <property type="evidence" value="ECO:0007669"/>
    <property type="project" value="UniProtKB-UniRule"/>
</dbReference>
<dbReference type="InterPro" id="IPR001238">
    <property type="entry name" value="DNA-binding_RecF"/>
</dbReference>
<evidence type="ECO:0000256" key="10">
    <source>
        <dbReference type="RuleBase" id="RU000578"/>
    </source>
</evidence>
<accession>A0A0S2TGF1</accession>
<keyword evidence="5 9" id="KW-0235">DNA replication</keyword>
<comment type="similarity">
    <text evidence="2 9 10">Belongs to the RecF family.</text>
</comment>
<dbReference type="GO" id="GO:0006260">
    <property type="term" value="P:DNA replication"/>
    <property type="evidence" value="ECO:0007669"/>
    <property type="project" value="UniProtKB-UniRule"/>
</dbReference>
<protein>
    <recommendedName>
        <fullName evidence="3 9">DNA replication and repair protein RecF</fullName>
    </recommendedName>
</protein>
<dbReference type="GO" id="GO:0000731">
    <property type="term" value="P:DNA synthesis involved in DNA repair"/>
    <property type="evidence" value="ECO:0007669"/>
    <property type="project" value="TreeGrafter"/>
</dbReference>
<evidence type="ECO:0000256" key="2">
    <source>
        <dbReference type="ARBA" id="ARBA00008016"/>
    </source>
</evidence>
<dbReference type="PANTHER" id="PTHR32182:SF0">
    <property type="entry name" value="DNA REPLICATION AND REPAIR PROTEIN RECF"/>
    <property type="match status" value="1"/>
</dbReference>
<evidence type="ECO:0000256" key="5">
    <source>
        <dbReference type="ARBA" id="ARBA00022705"/>
    </source>
</evidence>
<dbReference type="GO" id="GO:0005737">
    <property type="term" value="C:cytoplasm"/>
    <property type="evidence" value="ECO:0007669"/>
    <property type="project" value="UniProtKB-SubCell"/>
</dbReference>
<evidence type="ECO:0000313" key="13">
    <source>
        <dbReference type="Proteomes" id="UP000055136"/>
    </source>
</evidence>
<sequence length="338" mass="38426">MNVVFGANASGKTSLLEAIYLLARGKSFRSAYSRRIVRHEHAELTVFGRIASADGRRHALGIQIKEGKFSAKVNGTFEQKSSRLAALLPLLLISPDGDKLITGSPRQRRRFVDWGLFHVEPEFLSVWQRYNRLLQQRNALLRQKRRDLLLPWDDQLIVAAARLDQYRRDYVDKLARQADHFIRQLLALDTFEFRYQSGWPPGEGYVDSLRSNLESDLRAGFTQRGPHRADLNVRVAGRSAAEVLSGGQQKLAACALLLAQASVFNRHTQKNCIILVDDLPAELDSHRRHNFMQLLYSIGGQLFVTTTDRDSLDLDVFSDKRVFHVEQGSITRENEDGD</sequence>
<evidence type="ECO:0000256" key="3">
    <source>
        <dbReference type="ARBA" id="ARBA00020170"/>
    </source>
</evidence>
<keyword evidence="8 9" id="KW-0238">DNA-binding</keyword>
<comment type="subcellular location">
    <subcellularLocation>
        <location evidence="1 9 10">Cytoplasm</location>
    </subcellularLocation>
</comment>
<evidence type="ECO:0000256" key="7">
    <source>
        <dbReference type="ARBA" id="ARBA00022840"/>
    </source>
</evidence>
<dbReference type="SUPFAM" id="SSF52540">
    <property type="entry name" value="P-loop containing nucleoside triphosphate hydrolases"/>
    <property type="match status" value="1"/>
</dbReference>